<protein>
    <submittedName>
        <fullName evidence="1">Type IX secretion system membrane protein PorP/SprF</fullName>
    </submittedName>
</protein>
<evidence type="ECO:0000313" key="1">
    <source>
        <dbReference type="EMBL" id="MCZ2475843.1"/>
    </source>
</evidence>
<dbReference type="Pfam" id="PF11751">
    <property type="entry name" value="PorP_SprF"/>
    <property type="match status" value="1"/>
</dbReference>
<name>A0ABT4JHZ4_9BACT</name>
<dbReference type="Proteomes" id="UP001321186">
    <property type="component" value="Unassembled WGS sequence"/>
</dbReference>
<proteinExistence type="predicted"/>
<keyword evidence="2" id="KW-1185">Reference proteome</keyword>
<accession>A0ABT4JHZ4</accession>
<dbReference type="EMBL" id="JAANOH010000004">
    <property type="protein sequence ID" value="MCZ2475843.1"/>
    <property type="molecule type" value="Genomic_DNA"/>
</dbReference>
<comment type="caution">
    <text evidence="1">The sequence shown here is derived from an EMBL/GenBank/DDBJ whole genome shotgun (WGS) entry which is preliminary data.</text>
</comment>
<gene>
    <name evidence="1" type="ORF">G9H61_10315</name>
</gene>
<sequence length="327" mass="36557">MFYNYINFKLRVDQKRQSWGRLALTYLLLGILLSWSYSSQAQIESMYNLYRFNPQIITPAHSGSTENSEVVFINRQQWIGIEGAPKTIAATANIKWGEKKGLGFIAMVDQAGPVKTTNIGADFAYHVSLNDKWKMSGGIRGGFSNLALNWSSIRLVNPNDALFAQDISTGLKFNTGWGLRFSKGDGLFVSISQPRVFKYDFGSASGAYKDVDYFYTMVGTKIKMGNNINLFPSTLVRLAADVPLSWDINLNVQIKEKLDIGLSYRNKDSNGLRLGMQASKKIYLGYVYELPISNISKVSTQTHEIALRFSFFKKAVVAPASDSDVKP</sequence>
<reference evidence="1 2" key="1">
    <citation type="submission" date="2020-03" db="EMBL/GenBank/DDBJ databases">
        <authorList>
            <person name="Pitt A."/>
            <person name="Hahn M.W."/>
        </authorList>
    </citation>
    <scope>NUCLEOTIDE SEQUENCE [LARGE SCALE GENOMIC DNA]</scope>
    <source>
        <strain evidence="1 2">5A-MARBSE</strain>
    </source>
</reference>
<evidence type="ECO:0000313" key="2">
    <source>
        <dbReference type="Proteomes" id="UP001321186"/>
    </source>
</evidence>
<dbReference type="NCBIfam" id="TIGR03519">
    <property type="entry name" value="T9SS_PorP_fam"/>
    <property type="match status" value="1"/>
</dbReference>
<dbReference type="InterPro" id="IPR019861">
    <property type="entry name" value="PorP/SprF_Bacteroidetes"/>
</dbReference>
<organism evidence="1 2">
    <name type="scientific">Aquirufa ecclesiirivi</name>
    <dbReference type="NCBI Taxonomy" id="2715124"/>
    <lineage>
        <taxon>Bacteria</taxon>
        <taxon>Pseudomonadati</taxon>
        <taxon>Bacteroidota</taxon>
        <taxon>Cytophagia</taxon>
        <taxon>Cytophagales</taxon>
        <taxon>Flectobacillaceae</taxon>
        <taxon>Aquirufa</taxon>
    </lineage>
</organism>